<accession>A0ABV1SJK3</accession>
<dbReference type="Gene3D" id="2.40.50.140">
    <property type="entry name" value="Nucleic acid-binding proteins"/>
    <property type="match status" value="1"/>
</dbReference>
<protein>
    <submittedName>
        <fullName evidence="6">Sn-glycerol-3-phosphate ABC transporter ATP-binding protein UgpC</fullName>
    </submittedName>
</protein>
<keyword evidence="4 6" id="KW-0067">ATP-binding</keyword>
<comment type="caution">
    <text evidence="6">The sequence shown here is derived from an EMBL/GenBank/DDBJ whole genome shotgun (WGS) entry which is preliminary data.</text>
</comment>
<sequence>MASIQLKGLTKAYGGLEVIHGIDLQIDEGEFVALVGPSGCGKSTMLRMIAGLETISKGELSFDEEVVNRLTPTERGISMVFQSYALYPHLSVRKNLSFGLENLRMPRPEIEARIAEATRMLELGPYLDRKPKALSGGQRQRVAIGRAIVRQPRVFLFDEPLSNLDAKLRVQTRGEISRLHQQLGTTMIYVTHDQVEAMTMAQKIVVMNGGRVEQVGRPLDLFERPANLFVAGFIGSPRMNLYQGEITALTPEGARITTRETGGLTLPLGGVEAGRAVTLGIRPSHFEVGVTGPDALDLVIERAESLGHETYLHGRLNGAESLSILHVPNHFEARTGDVIRVRPQAGHVHLFDTESGLRLGAA</sequence>
<dbReference type="CDD" id="cd03301">
    <property type="entry name" value="ABC_MalK_N"/>
    <property type="match status" value="1"/>
</dbReference>
<evidence type="ECO:0000256" key="4">
    <source>
        <dbReference type="ARBA" id="ARBA00022840"/>
    </source>
</evidence>
<dbReference type="PANTHER" id="PTHR43875">
    <property type="entry name" value="MALTODEXTRIN IMPORT ATP-BINDING PROTEIN MSMX"/>
    <property type="match status" value="1"/>
</dbReference>
<dbReference type="Gene3D" id="3.40.50.300">
    <property type="entry name" value="P-loop containing nucleotide triphosphate hydrolases"/>
    <property type="match status" value="1"/>
</dbReference>
<dbReference type="SUPFAM" id="SSF50331">
    <property type="entry name" value="MOP-like"/>
    <property type="match status" value="1"/>
</dbReference>
<evidence type="ECO:0000256" key="2">
    <source>
        <dbReference type="ARBA" id="ARBA00022448"/>
    </source>
</evidence>
<dbReference type="Pfam" id="PF00005">
    <property type="entry name" value="ABC_tran"/>
    <property type="match status" value="1"/>
</dbReference>
<gene>
    <name evidence="6" type="primary">ugpC</name>
    <name evidence="6" type="ORF">VSX56_14945</name>
</gene>
<evidence type="ECO:0000256" key="3">
    <source>
        <dbReference type="ARBA" id="ARBA00022741"/>
    </source>
</evidence>
<keyword evidence="7" id="KW-1185">Reference proteome</keyword>
<keyword evidence="2" id="KW-0813">Transport</keyword>
<dbReference type="EMBL" id="JAYWLC010000014">
    <property type="protein sequence ID" value="MER5173068.1"/>
    <property type="molecule type" value="Genomic_DNA"/>
</dbReference>
<dbReference type="PANTHER" id="PTHR43875:SF1">
    <property type="entry name" value="OSMOPROTECTIVE COMPOUNDS UPTAKE ATP-BINDING PROTEIN GGTA"/>
    <property type="match status" value="1"/>
</dbReference>
<feature type="domain" description="ABC transporter" evidence="5">
    <location>
        <begin position="4"/>
        <end position="234"/>
    </location>
</feature>
<dbReference type="InterPro" id="IPR003439">
    <property type="entry name" value="ABC_transporter-like_ATP-bd"/>
</dbReference>
<dbReference type="SUPFAM" id="SSF52540">
    <property type="entry name" value="P-loop containing nucleoside triphosphate hydrolases"/>
    <property type="match status" value="1"/>
</dbReference>
<evidence type="ECO:0000259" key="5">
    <source>
        <dbReference type="PROSITE" id="PS50893"/>
    </source>
</evidence>
<dbReference type="RefSeq" id="WP_350938285.1">
    <property type="nucleotide sequence ID" value="NZ_JAYWLC010000014.1"/>
</dbReference>
<dbReference type="InterPro" id="IPR027417">
    <property type="entry name" value="P-loop_NTPase"/>
</dbReference>
<dbReference type="PROSITE" id="PS50893">
    <property type="entry name" value="ABC_TRANSPORTER_2"/>
    <property type="match status" value="1"/>
</dbReference>
<name>A0ABV1SJK3_9RHOB</name>
<dbReference type="Proteomes" id="UP001438953">
    <property type="component" value="Unassembled WGS sequence"/>
</dbReference>
<organism evidence="6 7">
    <name type="scientific">Thioclava kandeliae</name>
    <dbReference type="NCBI Taxonomy" id="3070818"/>
    <lineage>
        <taxon>Bacteria</taxon>
        <taxon>Pseudomonadati</taxon>
        <taxon>Pseudomonadota</taxon>
        <taxon>Alphaproteobacteria</taxon>
        <taxon>Rhodobacterales</taxon>
        <taxon>Paracoccaceae</taxon>
        <taxon>Thioclava</taxon>
    </lineage>
</organism>
<reference evidence="6 7" key="2">
    <citation type="submission" date="2024-06" db="EMBL/GenBank/DDBJ databases">
        <title>Thioclava kandeliae sp. nov. from a rhizosphere soil sample of Kandelia candel in a mangrove.</title>
        <authorList>
            <person name="Mu T."/>
        </authorList>
    </citation>
    <scope>NUCLEOTIDE SEQUENCE [LARGE SCALE GENOMIC DNA]</scope>
    <source>
        <strain evidence="6 7">CPCC 100088</strain>
    </source>
</reference>
<dbReference type="InterPro" id="IPR015855">
    <property type="entry name" value="ABC_transpr_MalK-like"/>
</dbReference>
<dbReference type="SMART" id="SM00382">
    <property type="entry name" value="AAA"/>
    <property type="match status" value="1"/>
</dbReference>
<dbReference type="InterPro" id="IPR003593">
    <property type="entry name" value="AAA+_ATPase"/>
</dbReference>
<dbReference type="InterPro" id="IPR040582">
    <property type="entry name" value="OB_MalK-like"/>
</dbReference>
<dbReference type="InterPro" id="IPR017871">
    <property type="entry name" value="ABC_transporter-like_CS"/>
</dbReference>
<keyword evidence="3" id="KW-0547">Nucleotide-binding</keyword>
<dbReference type="InterPro" id="IPR012340">
    <property type="entry name" value="NA-bd_OB-fold"/>
</dbReference>
<proteinExistence type="inferred from homology"/>
<evidence type="ECO:0000313" key="7">
    <source>
        <dbReference type="Proteomes" id="UP001438953"/>
    </source>
</evidence>
<dbReference type="InterPro" id="IPR008995">
    <property type="entry name" value="Mo/tungstate-bd_C_term_dom"/>
</dbReference>
<reference evidence="6 7" key="1">
    <citation type="submission" date="2024-01" db="EMBL/GenBank/DDBJ databases">
        <authorList>
            <person name="Deng Y."/>
            <person name="Su J."/>
        </authorList>
    </citation>
    <scope>NUCLEOTIDE SEQUENCE [LARGE SCALE GENOMIC DNA]</scope>
    <source>
        <strain evidence="6 7">CPCC 100088</strain>
    </source>
</reference>
<comment type="similarity">
    <text evidence="1">Belongs to the ABC transporter superfamily.</text>
</comment>
<dbReference type="GO" id="GO:0005524">
    <property type="term" value="F:ATP binding"/>
    <property type="evidence" value="ECO:0007669"/>
    <property type="project" value="UniProtKB-KW"/>
</dbReference>
<dbReference type="NCBIfam" id="NF008653">
    <property type="entry name" value="PRK11650.1"/>
    <property type="match status" value="1"/>
</dbReference>
<evidence type="ECO:0000256" key="1">
    <source>
        <dbReference type="ARBA" id="ARBA00005417"/>
    </source>
</evidence>
<dbReference type="InterPro" id="IPR047641">
    <property type="entry name" value="ABC_transpr_MalK/UgpC-like"/>
</dbReference>
<evidence type="ECO:0000313" key="6">
    <source>
        <dbReference type="EMBL" id="MER5173068.1"/>
    </source>
</evidence>
<dbReference type="Gene3D" id="2.40.50.100">
    <property type="match status" value="1"/>
</dbReference>
<dbReference type="Pfam" id="PF17912">
    <property type="entry name" value="OB_MalK"/>
    <property type="match status" value="1"/>
</dbReference>
<dbReference type="PROSITE" id="PS00211">
    <property type="entry name" value="ABC_TRANSPORTER_1"/>
    <property type="match status" value="1"/>
</dbReference>